<reference evidence="1 2" key="1">
    <citation type="submission" date="2018-07" db="EMBL/GenBank/DDBJ databases">
        <title>Genomic Encyclopedia of Archaeal and Bacterial Type Strains, Phase II (KMG-II): from individual species to whole genera.</title>
        <authorList>
            <person name="Goeker M."/>
        </authorList>
    </citation>
    <scope>NUCLEOTIDE SEQUENCE [LARGE SCALE GENOMIC DNA]</scope>
    <source>
        <strain evidence="1 2">DSM 25795</strain>
    </source>
</reference>
<dbReference type="AlphaFoldDB" id="A0A3D9G1H2"/>
<organism evidence="1 2">
    <name type="scientific">Flavobacterium cutihirudinis</name>
    <dbReference type="NCBI Taxonomy" id="1265740"/>
    <lineage>
        <taxon>Bacteria</taxon>
        <taxon>Pseudomonadati</taxon>
        <taxon>Bacteroidota</taxon>
        <taxon>Flavobacteriia</taxon>
        <taxon>Flavobacteriales</taxon>
        <taxon>Flavobacteriaceae</taxon>
        <taxon>Flavobacterium</taxon>
    </lineage>
</organism>
<name>A0A3D9G1H2_9FLAO</name>
<sequence>MAKIDLPKELLESFSKDLGVFFVGAGLSVGAGFPDWSNLLKQLIEKGEQNGRISKEKKTEYETLSKDPGKSLMLAEELKLDLGSLFNRHMEELFQSSTNKPTINHDYIVKTKGSMVITINYDNLLEKSYNNVYHDHPNIFIYSQSREAANNFWKGRFFILKAHGDAQRDVETLILSQRDYRKTLYKEAGYRSLLQTIFTTKSIFFVGVSMNDPEFNQLLDFLHDSYHGGGPTHYLLMDKKDHLSTYSRRYLDDFNIQTITFENAKGDYANLTEVLKLLSEECPRNIS</sequence>
<proteinExistence type="predicted"/>
<dbReference type="RefSeq" id="WP_115887074.1">
    <property type="nucleotide sequence ID" value="NZ_QRDQ01000007.1"/>
</dbReference>
<dbReference type="Pfam" id="PF13289">
    <property type="entry name" value="SIR2_2"/>
    <property type="match status" value="1"/>
</dbReference>
<keyword evidence="2" id="KW-1185">Reference proteome</keyword>
<accession>A0A3D9G1H2</accession>
<protein>
    <submittedName>
        <fullName evidence="1">SIR2-like protein</fullName>
    </submittedName>
</protein>
<evidence type="ECO:0000313" key="2">
    <source>
        <dbReference type="Proteomes" id="UP000257004"/>
    </source>
</evidence>
<evidence type="ECO:0000313" key="1">
    <source>
        <dbReference type="EMBL" id="RED27013.1"/>
    </source>
</evidence>
<dbReference type="EMBL" id="QRDQ01000007">
    <property type="protein sequence ID" value="RED27013.1"/>
    <property type="molecule type" value="Genomic_DNA"/>
</dbReference>
<dbReference type="SUPFAM" id="SSF52467">
    <property type="entry name" value="DHS-like NAD/FAD-binding domain"/>
    <property type="match status" value="1"/>
</dbReference>
<dbReference type="Gene3D" id="3.40.50.1220">
    <property type="entry name" value="TPP-binding domain"/>
    <property type="match status" value="1"/>
</dbReference>
<dbReference type="InterPro" id="IPR029035">
    <property type="entry name" value="DHS-like_NAD/FAD-binding_dom"/>
</dbReference>
<dbReference type="OrthoDB" id="1688888at2"/>
<gene>
    <name evidence="1" type="ORF">BD847_0944</name>
</gene>
<dbReference type="Proteomes" id="UP000257004">
    <property type="component" value="Unassembled WGS sequence"/>
</dbReference>
<comment type="caution">
    <text evidence="1">The sequence shown here is derived from an EMBL/GenBank/DDBJ whole genome shotgun (WGS) entry which is preliminary data.</text>
</comment>